<accession>A0A3R8SAP0</accession>
<organism evidence="2 3">
    <name type="scientific">Streptococcus suis</name>
    <dbReference type="NCBI Taxonomy" id="1307"/>
    <lineage>
        <taxon>Bacteria</taxon>
        <taxon>Bacillati</taxon>
        <taxon>Bacillota</taxon>
        <taxon>Bacilli</taxon>
        <taxon>Lactobacillales</taxon>
        <taxon>Streptococcaceae</taxon>
        <taxon>Streptococcus</taxon>
    </lineage>
</organism>
<gene>
    <name evidence="2" type="ORF">EI998_02645</name>
</gene>
<sequence length="118" mass="13899">MFDNLLGPGGSVDVIMLFIYAVATIILGIVVYQIVRNFLEWHRNNQSPVEIRQVKLVSKRTHVFGNEMARTNYYVTFEWQKERREFRVKPEEYALLAEGDQGELTFQGSRLLQFKRQD</sequence>
<dbReference type="AlphaFoldDB" id="A0A3R8SAP0"/>
<dbReference type="InterPro" id="IPR019635">
    <property type="entry name" value="DUF2500"/>
</dbReference>
<dbReference type="Proteomes" id="UP000274117">
    <property type="component" value="Unassembled WGS sequence"/>
</dbReference>
<proteinExistence type="predicted"/>
<dbReference type="OrthoDB" id="282886at2"/>
<feature type="transmembrane region" description="Helical" evidence="1">
    <location>
        <begin position="14"/>
        <end position="35"/>
    </location>
</feature>
<dbReference type="Gene3D" id="2.40.50.660">
    <property type="match status" value="1"/>
</dbReference>
<comment type="caution">
    <text evidence="2">The sequence shown here is derived from an EMBL/GenBank/DDBJ whole genome shotgun (WGS) entry which is preliminary data.</text>
</comment>
<keyword evidence="1" id="KW-1133">Transmembrane helix</keyword>
<dbReference type="EMBL" id="RSDO01000004">
    <property type="protein sequence ID" value="RRR54197.1"/>
    <property type="molecule type" value="Genomic_DNA"/>
</dbReference>
<dbReference type="Pfam" id="PF10694">
    <property type="entry name" value="DUF2500"/>
    <property type="match status" value="1"/>
</dbReference>
<reference evidence="2 3" key="1">
    <citation type="submission" date="2018-11" db="EMBL/GenBank/DDBJ databases">
        <authorList>
            <person name="Stevens M.J."/>
            <person name="Cernela N."/>
            <person name="Spoerry Serrano N."/>
            <person name="Schmitt S."/>
            <person name="Schrenzel J."/>
            <person name="Stephan R."/>
        </authorList>
    </citation>
    <scope>NUCLEOTIDE SEQUENCE [LARGE SCALE GENOMIC DNA]</scope>
    <source>
        <strain evidence="2 3">PP422</strain>
    </source>
</reference>
<keyword evidence="1" id="KW-0812">Transmembrane</keyword>
<evidence type="ECO:0000313" key="3">
    <source>
        <dbReference type="Proteomes" id="UP000274117"/>
    </source>
</evidence>
<evidence type="ECO:0000256" key="1">
    <source>
        <dbReference type="SAM" id="Phobius"/>
    </source>
</evidence>
<dbReference type="RefSeq" id="WP_105123223.1">
    <property type="nucleotide sequence ID" value="NZ_POIP01000647.1"/>
</dbReference>
<reference evidence="2 3" key="2">
    <citation type="submission" date="2018-12" db="EMBL/GenBank/DDBJ databases">
        <title>Whole-genome sequences of fifteen clinical Streptococcus suis strains isolated from pigs between 2006 and 2018.</title>
        <authorList>
            <person name="Stevens M.J.A."/>
            <person name="Cernela N."/>
            <person name="Spoerry Serrano N."/>
            <person name="Schmitt S."/>
            <person name="Schrenzel J."/>
            <person name="Stephan R."/>
        </authorList>
    </citation>
    <scope>NUCLEOTIDE SEQUENCE [LARGE SCALE GENOMIC DNA]</scope>
    <source>
        <strain evidence="2 3">PP422</strain>
    </source>
</reference>
<keyword evidence="1" id="KW-0472">Membrane</keyword>
<name>A0A3R8SAP0_STRSU</name>
<protein>
    <submittedName>
        <fullName evidence="2">DUF2500 domain-containing protein</fullName>
    </submittedName>
</protein>
<evidence type="ECO:0000313" key="2">
    <source>
        <dbReference type="EMBL" id="RRR54197.1"/>
    </source>
</evidence>